<dbReference type="SUPFAM" id="SSF56112">
    <property type="entry name" value="Protein kinase-like (PK-like)"/>
    <property type="match status" value="1"/>
</dbReference>
<accession>A0A7S4H8D6</accession>
<evidence type="ECO:0000256" key="10">
    <source>
        <dbReference type="SAM" id="MobiDB-lite"/>
    </source>
</evidence>
<keyword evidence="6 9" id="KW-0067">ATP-binding</keyword>
<name>A0A7S4H8D6_GUITH</name>
<gene>
    <name evidence="12" type="ORF">GTHE00462_LOCUS194</name>
</gene>
<dbReference type="InterPro" id="IPR001245">
    <property type="entry name" value="Ser-Thr/Tyr_kinase_cat_dom"/>
</dbReference>
<evidence type="ECO:0000313" key="12">
    <source>
        <dbReference type="EMBL" id="CAE2190883.1"/>
    </source>
</evidence>
<dbReference type="GO" id="GO:0004674">
    <property type="term" value="F:protein serine/threonine kinase activity"/>
    <property type="evidence" value="ECO:0007669"/>
    <property type="project" value="UniProtKB-KW"/>
</dbReference>
<dbReference type="PANTHER" id="PTHR44899:SF7">
    <property type="entry name" value="NIMA-RELATED KINASE"/>
    <property type="match status" value="1"/>
</dbReference>
<dbReference type="PROSITE" id="PS00108">
    <property type="entry name" value="PROTEIN_KINASE_ST"/>
    <property type="match status" value="1"/>
</dbReference>
<organism evidence="12">
    <name type="scientific">Guillardia theta</name>
    <name type="common">Cryptophyte</name>
    <name type="synonym">Cryptomonas phi</name>
    <dbReference type="NCBI Taxonomy" id="55529"/>
    <lineage>
        <taxon>Eukaryota</taxon>
        <taxon>Cryptophyceae</taxon>
        <taxon>Pyrenomonadales</taxon>
        <taxon>Geminigeraceae</taxon>
        <taxon>Guillardia</taxon>
    </lineage>
</organism>
<dbReference type="PROSITE" id="PS50011">
    <property type="entry name" value="PROTEIN_KINASE_DOM"/>
    <property type="match status" value="1"/>
</dbReference>
<evidence type="ECO:0000256" key="8">
    <source>
        <dbReference type="ARBA" id="ARBA00048679"/>
    </source>
</evidence>
<dbReference type="InterPro" id="IPR008271">
    <property type="entry name" value="Ser/Thr_kinase_AS"/>
</dbReference>
<sequence>MGRNDYEFLEVLGRGASGVCRKIKDKQGHIFVIKQIDLSFVAQEELDSAISESGLLSSLSHPNVIKFYEDYIDDEMLHIVMEYAPYGTLKQNLSTMPAALPEENAMWIFQNIINGLTYLHQKKILHRDLKSDNIFIGEQHIPKLGDFGVAKRLNTAQPMAVSVVGTPLYLSPELCNGQPYDAKSDVWACGVLLYEICSQGRLPFHAGNHGAVIKKILMGEYAPLPSRYSAFVQDLLGSCLRQNPTERPSTEQMMSQLVNHTGTTTESSAKSQAETSAKTMVADHFGKSNGEDKRRNSHQPIWWDWATNNGFVTGKFRTLYGGTPHPSPNAKLNPNDQPHFAASQDARSGQGIQPFHRDMRPTSAPSTPSTSGSPKGQNRSSTELLDFLAPAIQEGPLRGPLWGTSKSKTMRPSDIVTSWDSELDELRSSRDSERDSPEDVSHHGGGMPLAFTAVDDLTGWLQQHIQLENAGEGAKNGEDPPHARPTSSPDYSQARNRRPSGKPPSRVTGFRIIPHKPSKQQDENPPGFIPPPTQQPLYMNNSNRGKKLQLAHAPAHNASSNKDDVRGNAEEKRIFSRVSSLAPPPDKDTLPRDASKFGLGSSGLQLQGFAINQHFDRSVAPHHFSSSSSNKEAQVDQRIRGQPLGFKGGNKQQMGSGGNLAIRAGRNNDGRNVEGNNFGGEIFFVARPSF</sequence>
<feature type="domain" description="Protein kinase" evidence="11">
    <location>
        <begin position="6"/>
        <end position="263"/>
    </location>
</feature>
<evidence type="ECO:0000256" key="7">
    <source>
        <dbReference type="ARBA" id="ARBA00047899"/>
    </source>
</evidence>
<dbReference type="InterPro" id="IPR011009">
    <property type="entry name" value="Kinase-like_dom_sf"/>
</dbReference>
<dbReference type="Pfam" id="PF00069">
    <property type="entry name" value="Pkinase"/>
    <property type="match status" value="1"/>
</dbReference>
<dbReference type="InterPro" id="IPR051131">
    <property type="entry name" value="NEK_Ser/Thr_kinase_NIMA"/>
</dbReference>
<evidence type="ECO:0000256" key="5">
    <source>
        <dbReference type="ARBA" id="ARBA00022777"/>
    </source>
</evidence>
<feature type="region of interest" description="Disordered" evidence="10">
    <location>
        <begin position="317"/>
        <end position="448"/>
    </location>
</feature>
<feature type="compositionally biased region" description="Low complexity" evidence="10">
    <location>
        <begin position="361"/>
        <end position="374"/>
    </location>
</feature>
<keyword evidence="4 9" id="KW-0547">Nucleotide-binding</keyword>
<dbReference type="InterPro" id="IPR000719">
    <property type="entry name" value="Prot_kinase_dom"/>
</dbReference>
<feature type="compositionally biased region" description="Polar residues" evidence="10">
    <location>
        <begin position="485"/>
        <end position="494"/>
    </location>
</feature>
<dbReference type="EMBL" id="HBKN01000240">
    <property type="protein sequence ID" value="CAE2190883.1"/>
    <property type="molecule type" value="Transcribed_RNA"/>
</dbReference>
<comment type="catalytic activity">
    <reaction evidence="7">
        <text>L-threonyl-[protein] + ATP = O-phospho-L-threonyl-[protein] + ADP + H(+)</text>
        <dbReference type="Rhea" id="RHEA:46608"/>
        <dbReference type="Rhea" id="RHEA-COMP:11060"/>
        <dbReference type="Rhea" id="RHEA-COMP:11605"/>
        <dbReference type="ChEBI" id="CHEBI:15378"/>
        <dbReference type="ChEBI" id="CHEBI:30013"/>
        <dbReference type="ChEBI" id="CHEBI:30616"/>
        <dbReference type="ChEBI" id="CHEBI:61977"/>
        <dbReference type="ChEBI" id="CHEBI:456216"/>
        <dbReference type="EC" id="2.7.11.1"/>
    </reaction>
</comment>
<evidence type="ECO:0000256" key="2">
    <source>
        <dbReference type="ARBA" id="ARBA00022527"/>
    </source>
</evidence>
<keyword evidence="2" id="KW-0723">Serine/threonine-protein kinase</keyword>
<proteinExistence type="predicted"/>
<feature type="region of interest" description="Disordered" evidence="10">
    <location>
        <begin position="471"/>
        <end position="567"/>
    </location>
</feature>
<evidence type="ECO:0000256" key="1">
    <source>
        <dbReference type="ARBA" id="ARBA00012513"/>
    </source>
</evidence>
<dbReference type="AlphaFoldDB" id="A0A7S4H8D6"/>
<dbReference type="EC" id="2.7.11.1" evidence="1"/>
<evidence type="ECO:0000256" key="4">
    <source>
        <dbReference type="ARBA" id="ARBA00022741"/>
    </source>
</evidence>
<dbReference type="PROSITE" id="PS00107">
    <property type="entry name" value="PROTEIN_KINASE_ATP"/>
    <property type="match status" value="1"/>
</dbReference>
<keyword evidence="3" id="KW-0808">Transferase</keyword>
<evidence type="ECO:0000256" key="9">
    <source>
        <dbReference type="PROSITE-ProRule" id="PRU10141"/>
    </source>
</evidence>
<evidence type="ECO:0000256" key="3">
    <source>
        <dbReference type="ARBA" id="ARBA00022679"/>
    </source>
</evidence>
<feature type="binding site" evidence="9">
    <location>
        <position position="34"/>
    </location>
    <ligand>
        <name>ATP</name>
        <dbReference type="ChEBI" id="CHEBI:30616"/>
    </ligand>
</feature>
<evidence type="ECO:0000259" key="11">
    <source>
        <dbReference type="PROSITE" id="PS50011"/>
    </source>
</evidence>
<dbReference type="GO" id="GO:0005524">
    <property type="term" value="F:ATP binding"/>
    <property type="evidence" value="ECO:0007669"/>
    <property type="project" value="UniProtKB-UniRule"/>
</dbReference>
<dbReference type="Gene3D" id="3.30.200.20">
    <property type="entry name" value="Phosphorylase Kinase, domain 1"/>
    <property type="match status" value="1"/>
</dbReference>
<comment type="catalytic activity">
    <reaction evidence="8">
        <text>L-seryl-[protein] + ATP = O-phospho-L-seryl-[protein] + ADP + H(+)</text>
        <dbReference type="Rhea" id="RHEA:17989"/>
        <dbReference type="Rhea" id="RHEA-COMP:9863"/>
        <dbReference type="Rhea" id="RHEA-COMP:11604"/>
        <dbReference type="ChEBI" id="CHEBI:15378"/>
        <dbReference type="ChEBI" id="CHEBI:29999"/>
        <dbReference type="ChEBI" id="CHEBI:30616"/>
        <dbReference type="ChEBI" id="CHEBI:83421"/>
        <dbReference type="ChEBI" id="CHEBI:456216"/>
        <dbReference type="EC" id="2.7.11.1"/>
    </reaction>
</comment>
<reference evidence="12" key="1">
    <citation type="submission" date="2021-01" db="EMBL/GenBank/DDBJ databases">
        <authorList>
            <person name="Corre E."/>
            <person name="Pelletier E."/>
            <person name="Niang G."/>
            <person name="Scheremetjew M."/>
            <person name="Finn R."/>
            <person name="Kale V."/>
            <person name="Holt S."/>
            <person name="Cochrane G."/>
            <person name="Meng A."/>
            <person name="Brown T."/>
            <person name="Cohen L."/>
        </authorList>
    </citation>
    <scope>NUCLEOTIDE SEQUENCE</scope>
    <source>
        <strain evidence="12">CCMP 2712</strain>
    </source>
</reference>
<dbReference type="SMART" id="SM00220">
    <property type="entry name" value="S_TKc"/>
    <property type="match status" value="1"/>
</dbReference>
<dbReference type="PANTHER" id="PTHR44899">
    <property type="entry name" value="CAMK FAMILY PROTEIN KINASE"/>
    <property type="match status" value="1"/>
</dbReference>
<dbReference type="Gene3D" id="1.10.510.10">
    <property type="entry name" value="Transferase(Phosphotransferase) domain 1"/>
    <property type="match status" value="1"/>
</dbReference>
<evidence type="ECO:0000256" key="6">
    <source>
        <dbReference type="ARBA" id="ARBA00022840"/>
    </source>
</evidence>
<dbReference type="InterPro" id="IPR017441">
    <property type="entry name" value="Protein_kinase_ATP_BS"/>
</dbReference>
<dbReference type="PRINTS" id="PR00109">
    <property type="entry name" value="TYRKINASE"/>
</dbReference>
<protein>
    <recommendedName>
        <fullName evidence="1">non-specific serine/threonine protein kinase</fullName>
        <ecNumber evidence="1">2.7.11.1</ecNumber>
    </recommendedName>
</protein>
<keyword evidence="5" id="KW-0418">Kinase</keyword>
<feature type="compositionally biased region" description="Basic and acidic residues" evidence="10">
    <location>
        <begin position="424"/>
        <end position="442"/>
    </location>
</feature>